<keyword evidence="2" id="KW-1185">Reference proteome</keyword>
<gene>
    <name evidence="1" type="ORF">DEVEQU_01020</name>
</gene>
<evidence type="ECO:0000313" key="2">
    <source>
        <dbReference type="Proteomes" id="UP000268844"/>
    </source>
</evidence>
<sequence length="45" mass="5014">MAIIQYRFTARLKTESSQMGNSNIHPLHADRALQQADLAGRVSLC</sequence>
<reference evidence="1 2" key="1">
    <citation type="submission" date="2018-12" db="EMBL/GenBank/DDBJ databases">
        <authorList>
            <person name="Criscuolo A."/>
        </authorList>
    </citation>
    <scope>NUCLEOTIDE SEQUENCE [LARGE SCALE GENOMIC DNA]</scope>
    <source>
        <strain evidence="1">ACIP1116281</strain>
    </source>
</reference>
<dbReference type="EMBL" id="UZWD01000017">
    <property type="protein sequence ID" value="VDS03891.1"/>
    <property type="molecule type" value="Genomic_DNA"/>
</dbReference>
<organism evidence="1 2">
    <name type="scientific">Devosia equisanguinis</name>
    <dbReference type="NCBI Taxonomy" id="2490941"/>
    <lineage>
        <taxon>Bacteria</taxon>
        <taxon>Pseudomonadati</taxon>
        <taxon>Pseudomonadota</taxon>
        <taxon>Alphaproteobacteria</taxon>
        <taxon>Hyphomicrobiales</taxon>
        <taxon>Devosiaceae</taxon>
        <taxon>Devosia</taxon>
    </lineage>
</organism>
<dbReference type="AlphaFoldDB" id="A0A3S4CC97"/>
<protein>
    <submittedName>
        <fullName evidence="1">Uncharacterized protein</fullName>
    </submittedName>
</protein>
<dbReference type="Proteomes" id="UP000268844">
    <property type="component" value="Unassembled WGS sequence"/>
</dbReference>
<proteinExistence type="predicted"/>
<name>A0A3S4CC97_9HYPH</name>
<accession>A0A3S4CC97</accession>
<evidence type="ECO:0000313" key="1">
    <source>
        <dbReference type="EMBL" id="VDS03891.1"/>
    </source>
</evidence>